<protein>
    <submittedName>
        <fullName evidence="2">Uncharacterized protein</fullName>
    </submittedName>
</protein>
<dbReference type="AlphaFoldDB" id="A0A9D2N7Z6"/>
<accession>A0A9D2N7Z6</accession>
<dbReference type="Proteomes" id="UP000823849">
    <property type="component" value="Unassembled WGS sequence"/>
</dbReference>
<evidence type="ECO:0000313" key="3">
    <source>
        <dbReference type="Proteomes" id="UP000823849"/>
    </source>
</evidence>
<feature type="transmembrane region" description="Helical" evidence="1">
    <location>
        <begin position="15"/>
        <end position="34"/>
    </location>
</feature>
<dbReference type="EMBL" id="DWWU01000012">
    <property type="protein sequence ID" value="HJC14768.1"/>
    <property type="molecule type" value="Genomic_DNA"/>
</dbReference>
<keyword evidence="1" id="KW-0472">Membrane</keyword>
<keyword evidence="1" id="KW-0812">Transmembrane</keyword>
<sequence length="76" mass="8662">MGNSFLTAWDIIKRFLIGWAVTFGILTVISCVKYREFIASVLHEGVWAWINAVLPLVLIIYVLFSLVRSVFFPSGR</sequence>
<keyword evidence="1" id="KW-1133">Transmembrane helix</keyword>
<proteinExistence type="predicted"/>
<reference evidence="2" key="2">
    <citation type="submission" date="2021-04" db="EMBL/GenBank/DDBJ databases">
        <authorList>
            <person name="Gilroy R."/>
        </authorList>
    </citation>
    <scope>NUCLEOTIDE SEQUENCE</scope>
    <source>
        <strain evidence="2">CHK185-5351</strain>
    </source>
</reference>
<name>A0A9D2N7Z6_9FIRM</name>
<feature type="transmembrane region" description="Helical" evidence="1">
    <location>
        <begin position="46"/>
        <end position="67"/>
    </location>
</feature>
<comment type="caution">
    <text evidence="2">The sequence shown here is derived from an EMBL/GenBank/DDBJ whole genome shotgun (WGS) entry which is preliminary data.</text>
</comment>
<evidence type="ECO:0000313" key="2">
    <source>
        <dbReference type="EMBL" id="HJC14768.1"/>
    </source>
</evidence>
<evidence type="ECO:0000256" key="1">
    <source>
        <dbReference type="SAM" id="Phobius"/>
    </source>
</evidence>
<gene>
    <name evidence="2" type="ORF">H9705_02910</name>
</gene>
<reference evidence="2" key="1">
    <citation type="journal article" date="2021" name="PeerJ">
        <title>Extensive microbial diversity within the chicken gut microbiome revealed by metagenomics and culture.</title>
        <authorList>
            <person name="Gilroy R."/>
            <person name="Ravi A."/>
            <person name="Getino M."/>
            <person name="Pursley I."/>
            <person name="Horton D.L."/>
            <person name="Alikhan N.F."/>
            <person name="Baker D."/>
            <person name="Gharbi K."/>
            <person name="Hall N."/>
            <person name="Watson M."/>
            <person name="Adriaenssens E.M."/>
            <person name="Foster-Nyarko E."/>
            <person name="Jarju S."/>
            <person name="Secka A."/>
            <person name="Antonio M."/>
            <person name="Oren A."/>
            <person name="Chaudhuri R.R."/>
            <person name="La Ragione R."/>
            <person name="Hildebrand F."/>
            <person name="Pallen M.J."/>
        </authorList>
    </citation>
    <scope>NUCLEOTIDE SEQUENCE</scope>
    <source>
        <strain evidence="2">CHK185-5351</strain>
    </source>
</reference>
<organism evidence="2 3">
    <name type="scientific">Candidatus Fusicatenibacter intestinigallinarum</name>
    <dbReference type="NCBI Taxonomy" id="2838598"/>
    <lineage>
        <taxon>Bacteria</taxon>
        <taxon>Bacillati</taxon>
        <taxon>Bacillota</taxon>
        <taxon>Clostridia</taxon>
        <taxon>Lachnospirales</taxon>
        <taxon>Lachnospiraceae</taxon>
        <taxon>Fusicatenibacter</taxon>
    </lineage>
</organism>